<comment type="caution">
    <text evidence="12">The sequence shown here is derived from an EMBL/GenBank/DDBJ whole genome shotgun (WGS) entry which is preliminary data.</text>
</comment>
<dbReference type="SUPFAM" id="SSF51344">
    <property type="entry name" value="Epsilon subunit of F1F0-ATP synthase N-terminal domain"/>
    <property type="match status" value="1"/>
</dbReference>
<dbReference type="PANTHER" id="PTHR13822">
    <property type="entry name" value="ATP SYNTHASE DELTA/EPSILON CHAIN"/>
    <property type="match status" value="1"/>
</dbReference>
<evidence type="ECO:0000256" key="3">
    <source>
        <dbReference type="ARBA" id="ARBA00022448"/>
    </source>
</evidence>
<dbReference type="Gene3D" id="2.60.15.10">
    <property type="entry name" value="F0F1 ATP synthase delta/epsilon subunit, N-terminal"/>
    <property type="match status" value="1"/>
</dbReference>
<dbReference type="SUPFAM" id="SSF46604">
    <property type="entry name" value="Epsilon subunit of F1F0-ATP synthase C-terminal domain"/>
    <property type="match status" value="1"/>
</dbReference>
<feature type="domain" description="ATP synthase epsilon subunit C-terminal" evidence="10">
    <location>
        <begin position="87"/>
        <end position="129"/>
    </location>
</feature>
<keyword evidence="9" id="KW-0175">Coiled coil</keyword>
<evidence type="ECO:0000256" key="2">
    <source>
        <dbReference type="ARBA" id="ARBA00005712"/>
    </source>
</evidence>
<keyword evidence="7 8" id="KW-0066">ATP synthesis</keyword>
<accession>A0A395W8Q5</accession>
<dbReference type="PANTHER" id="PTHR13822:SF10">
    <property type="entry name" value="ATP SYNTHASE EPSILON CHAIN, CHLOROPLASTIC"/>
    <property type="match status" value="1"/>
</dbReference>
<keyword evidence="6 8" id="KW-0139">CF(1)</keyword>
<dbReference type="GO" id="GO:0046933">
    <property type="term" value="F:proton-transporting ATP synthase activity, rotational mechanism"/>
    <property type="evidence" value="ECO:0007669"/>
    <property type="project" value="UniProtKB-UniRule"/>
</dbReference>
<reference evidence="12 13" key="1">
    <citation type="submission" date="2018-08" db="EMBL/GenBank/DDBJ databases">
        <title>A genome reference for cultivated species of the human gut microbiota.</title>
        <authorList>
            <person name="Zou Y."/>
            <person name="Xue W."/>
            <person name="Luo G."/>
        </authorList>
    </citation>
    <scope>NUCLEOTIDE SEQUENCE [LARGE SCALE GENOMIC DNA]</scope>
    <source>
        <strain evidence="12 13">AF15-20</strain>
    </source>
</reference>
<dbReference type="GO" id="GO:0005524">
    <property type="term" value="F:ATP binding"/>
    <property type="evidence" value="ECO:0007669"/>
    <property type="project" value="UniProtKB-UniRule"/>
</dbReference>
<evidence type="ECO:0000256" key="5">
    <source>
        <dbReference type="ARBA" id="ARBA00023136"/>
    </source>
</evidence>
<evidence type="ECO:0000259" key="10">
    <source>
        <dbReference type="Pfam" id="PF00401"/>
    </source>
</evidence>
<keyword evidence="3 8" id="KW-0813">Transport</keyword>
<dbReference type="AlphaFoldDB" id="A0A395W8Q5"/>
<dbReference type="EMBL" id="QRYQ01000027">
    <property type="protein sequence ID" value="RGU89543.1"/>
    <property type="molecule type" value="Genomic_DNA"/>
</dbReference>
<dbReference type="InterPro" id="IPR020547">
    <property type="entry name" value="ATP_synth_F1_esu_C"/>
</dbReference>
<dbReference type="GeneID" id="66580341"/>
<feature type="domain" description="ATP synthase F1 complex delta/epsilon subunit N-terminal" evidence="11">
    <location>
        <begin position="4"/>
        <end position="82"/>
    </location>
</feature>
<feature type="coiled-coil region" evidence="9">
    <location>
        <begin position="84"/>
        <end position="111"/>
    </location>
</feature>
<dbReference type="InterPro" id="IPR036771">
    <property type="entry name" value="ATPsynth_dsu/esu_N"/>
</dbReference>
<sequence>MELFDLKIMASDHVFYNGKAQVLTIHTPNGSKQFLAHHAKTIYAITPGLLKIRKEDNSEIEVVSGYGSMIFSNNQAEVLVDTCETQEELDARRAKESLERAKERMRQKQSIREYYMSQASMARALARLQFKDKHIN</sequence>
<evidence type="ECO:0000256" key="9">
    <source>
        <dbReference type="SAM" id="Coils"/>
    </source>
</evidence>
<dbReference type="Pfam" id="PF02823">
    <property type="entry name" value="ATP-synt_DE_N"/>
    <property type="match status" value="1"/>
</dbReference>
<evidence type="ECO:0000256" key="1">
    <source>
        <dbReference type="ARBA" id="ARBA00004202"/>
    </source>
</evidence>
<dbReference type="Proteomes" id="UP000265489">
    <property type="component" value="Unassembled WGS sequence"/>
</dbReference>
<evidence type="ECO:0000256" key="7">
    <source>
        <dbReference type="ARBA" id="ARBA00023310"/>
    </source>
</evidence>
<name>A0A395W8Q5_9FIRM</name>
<dbReference type="RefSeq" id="WP_118325791.1">
    <property type="nucleotide sequence ID" value="NZ_CATXNH010000019.1"/>
</dbReference>
<evidence type="ECO:0000313" key="12">
    <source>
        <dbReference type="EMBL" id="RGU89543.1"/>
    </source>
</evidence>
<evidence type="ECO:0000256" key="4">
    <source>
        <dbReference type="ARBA" id="ARBA00023065"/>
    </source>
</evidence>
<comment type="subcellular location">
    <subcellularLocation>
        <location evidence="1 8">Cell membrane</location>
        <topology evidence="1 8">Peripheral membrane protein</topology>
    </subcellularLocation>
</comment>
<comment type="subunit">
    <text evidence="8">F-type ATPases have 2 components, CF(1) - the catalytic core - and CF(0) - the membrane proton channel. CF(1) has five subunits: alpha(3), beta(3), gamma(1), delta(1), epsilon(1). CF(0) has three main subunits: a, b and c.</text>
</comment>
<organism evidence="12 13">
    <name type="scientific">Holdemanella biformis</name>
    <dbReference type="NCBI Taxonomy" id="1735"/>
    <lineage>
        <taxon>Bacteria</taxon>
        <taxon>Bacillati</taxon>
        <taxon>Bacillota</taxon>
        <taxon>Erysipelotrichia</taxon>
        <taxon>Erysipelotrichales</taxon>
        <taxon>Erysipelotrichaceae</taxon>
        <taxon>Holdemanella</taxon>
    </lineage>
</organism>
<evidence type="ECO:0000256" key="6">
    <source>
        <dbReference type="ARBA" id="ARBA00023196"/>
    </source>
</evidence>
<gene>
    <name evidence="8" type="primary">atpC</name>
    <name evidence="12" type="ORF">DWW32_11015</name>
</gene>
<comment type="function">
    <text evidence="8">Produces ATP from ADP in the presence of a proton gradient across the membrane.</text>
</comment>
<dbReference type="InterPro" id="IPR001469">
    <property type="entry name" value="ATP_synth_F1_dsu/esu"/>
</dbReference>
<dbReference type="InterPro" id="IPR036794">
    <property type="entry name" value="ATP_F1_dsu/esu_C_sf"/>
</dbReference>
<evidence type="ECO:0000313" key="13">
    <source>
        <dbReference type="Proteomes" id="UP000265489"/>
    </source>
</evidence>
<keyword evidence="4 8" id="KW-0406">Ion transport</keyword>
<evidence type="ECO:0000259" key="11">
    <source>
        <dbReference type="Pfam" id="PF02823"/>
    </source>
</evidence>
<dbReference type="GO" id="GO:0005886">
    <property type="term" value="C:plasma membrane"/>
    <property type="evidence" value="ECO:0007669"/>
    <property type="project" value="UniProtKB-SubCell"/>
</dbReference>
<keyword evidence="8" id="KW-0375">Hydrogen ion transport</keyword>
<dbReference type="Pfam" id="PF00401">
    <property type="entry name" value="ATP-synt_DE"/>
    <property type="match status" value="1"/>
</dbReference>
<dbReference type="HAMAP" id="MF_00530">
    <property type="entry name" value="ATP_synth_epsil_bac"/>
    <property type="match status" value="1"/>
</dbReference>
<dbReference type="CDD" id="cd12152">
    <property type="entry name" value="F1-ATPase_delta"/>
    <property type="match status" value="1"/>
</dbReference>
<keyword evidence="8" id="KW-1003">Cell membrane</keyword>
<comment type="similarity">
    <text evidence="2 8">Belongs to the ATPase epsilon chain family.</text>
</comment>
<dbReference type="GO" id="GO:0045259">
    <property type="term" value="C:proton-transporting ATP synthase complex"/>
    <property type="evidence" value="ECO:0007669"/>
    <property type="project" value="UniProtKB-KW"/>
</dbReference>
<evidence type="ECO:0000256" key="8">
    <source>
        <dbReference type="HAMAP-Rule" id="MF_00530"/>
    </source>
</evidence>
<dbReference type="Gene3D" id="1.20.5.440">
    <property type="entry name" value="ATP synthase delta/epsilon subunit, C-terminal domain"/>
    <property type="match status" value="1"/>
</dbReference>
<dbReference type="InterPro" id="IPR020546">
    <property type="entry name" value="ATP_synth_F1_dsu/esu_N"/>
</dbReference>
<protein>
    <recommendedName>
        <fullName evidence="8">ATP synthase epsilon chain</fullName>
    </recommendedName>
    <alternativeName>
        <fullName evidence="8">ATP synthase F1 sector epsilon subunit</fullName>
    </alternativeName>
    <alternativeName>
        <fullName evidence="8">F-ATPase epsilon subunit</fullName>
    </alternativeName>
</protein>
<keyword evidence="5 8" id="KW-0472">Membrane</keyword>
<proteinExistence type="inferred from homology"/>